<feature type="transmembrane region" description="Helical" evidence="10">
    <location>
        <begin position="127"/>
        <end position="146"/>
    </location>
</feature>
<dbReference type="InterPro" id="IPR000731">
    <property type="entry name" value="SSD"/>
</dbReference>
<dbReference type="SUPFAM" id="SSF82866">
    <property type="entry name" value="Multidrug efflux transporter AcrB transmembrane domain"/>
    <property type="match status" value="1"/>
</dbReference>
<protein>
    <recommendedName>
        <fullName evidence="10">Protein-export membrane protein SecF</fullName>
    </recommendedName>
</protein>
<dbReference type="InterPro" id="IPR022813">
    <property type="entry name" value="SecD/SecF_arch_bac"/>
</dbReference>
<evidence type="ECO:0000256" key="8">
    <source>
        <dbReference type="ARBA" id="ARBA00023010"/>
    </source>
</evidence>
<keyword evidence="2 10" id="KW-0813">Transport</keyword>
<dbReference type="InterPro" id="IPR048634">
    <property type="entry name" value="SecD_SecF_C"/>
</dbReference>
<evidence type="ECO:0000256" key="10">
    <source>
        <dbReference type="HAMAP-Rule" id="MF_01464"/>
    </source>
</evidence>
<gene>
    <name evidence="10" type="primary">secF</name>
    <name evidence="12" type="ORF">A2119_01270</name>
</gene>
<comment type="subunit">
    <text evidence="10">Forms a complex with SecD. Part of the essential Sec protein translocation apparatus which comprises SecA, SecYEG and auxiliary proteins SecDF. Other proteins may also be involved.</text>
</comment>
<evidence type="ECO:0000259" key="11">
    <source>
        <dbReference type="PROSITE" id="PS50156"/>
    </source>
</evidence>
<reference evidence="12 13" key="1">
    <citation type="journal article" date="2016" name="Nat. Commun.">
        <title>Thousands of microbial genomes shed light on interconnected biogeochemical processes in an aquifer system.</title>
        <authorList>
            <person name="Anantharaman K."/>
            <person name="Brown C.T."/>
            <person name="Hug L.A."/>
            <person name="Sharon I."/>
            <person name="Castelle C.J."/>
            <person name="Probst A.J."/>
            <person name="Thomas B.C."/>
            <person name="Singh A."/>
            <person name="Wilkins M.J."/>
            <person name="Karaoz U."/>
            <person name="Brodie E.L."/>
            <person name="Williams K.H."/>
            <person name="Hubbard S.S."/>
            <person name="Banfield J.F."/>
        </authorList>
    </citation>
    <scope>NUCLEOTIDE SEQUENCE [LARGE SCALE GENOMIC DNA]</scope>
</reference>
<evidence type="ECO:0000256" key="9">
    <source>
        <dbReference type="ARBA" id="ARBA00023136"/>
    </source>
</evidence>
<dbReference type="HAMAP" id="MF_01464_B">
    <property type="entry name" value="SecF_B"/>
    <property type="match status" value="1"/>
</dbReference>
<evidence type="ECO:0000256" key="6">
    <source>
        <dbReference type="ARBA" id="ARBA00022927"/>
    </source>
</evidence>
<comment type="similarity">
    <text evidence="10">Belongs to the SecD/SecF family. SecF subfamily.</text>
</comment>
<dbReference type="PANTHER" id="PTHR30081">
    <property type="entry name" value="PROTEIN-EXPORT MEMBRANE PROTEIN SEC"/>
    <property type="match status" value="1"/>
</dbReference>
<dbReference type="PANTHER" id="PTHR30081:SF8">
    <property type="entry name" value="PROTEIN TRANSLOCASE SUBUNIT SECF"/>
    <property type="match status" value="1"/>
</dbReference>
<dbReference type="PRINTS" id="PR01755">
    <property type="entry name" value="SECFTRNLCASE"/>
</dbReference>
<dbReference type="InterPro" id="IPR022645">
    <property type="entry name" value="SecD/SecF_bac"/>
</dbReference>
<dbReference type="Gene3D" id="1.20.1640.10">
    <property type="entry name" value="Multidrug efflux transporter AcrB transmembrane domain"/>
    <property type="match status" value="1"/>
</dbReference>
<feature type="transmembrane region" description="Helical" evidence="10">
    <location>
        <begin position="12"/>
        <end position="32"/>
    </location>
</feature>
<keyword evidence="3 10" id="KW-1003">Cell membrane</keyword>
<evidence type="ECO:0000256" key="3">
    <source>
        <dbReference type="ARBA" id="ARBA00022475"/>
    </source>
</evidence>
<sequence>MIEKLLRYKNVLLGISALLVVLSVLAVVLFGFKLGIDFTSGSLWQVEVPNASIDDIRGFFLEKFKIDEVNISLDEGSDVFTLSLRELQDTERQEIVGALKSTFGEEAKELDFWSVSPIVSKELSSKAWWAVGLVMVAISLYITFAFRKVAEPVRSWKYGLITLLTLVHDVVLPAGLFAFLGKTENVFIDINFMVALLVVMGFSVHDTIVVFDRIRENLIHQPGRAELEEVVNKSVTSTMARSINTSLTLVLVLLALYFFGPISLKHFILAIMVGTIAGTYSSIFVASPLLLLAGKRVKSA</sequence>
<feature type="domain" description="SSD" evidence="11">
    <location>
        <begin position="140"/>
        <end position="292"/>
    </location>
</feature>
<feature type="transmembrane region" description="Helical" evidence="10">
    <location>
        <begin position="243"/>
        <end position="260"/>
    </location>
</feature>
<dbReference type="AlphaFoldDB" id="A0A1G1YVV8"/>
<comment type="function">
    <text evidence="10">Part of the Sec protein translocase complex. Interacts with the SecYEG preprotein conducting channel. SecDF uses the proton motive force (PMF) to complete protein translocation after the ATP-dependent function of SecA.</text>
</comment>
<keyword evidence="6 10" id="KW-0653">Protein transport</keyword>
<dbReference type="NCBIfam" id="TIGR00966">
    <property type="entry name" value="transloc_SecF"/>
    <property type="match status" value="1"/>
</dbReference>
<keyword evidence="7 10" id="KW-1133">Transmembrane helix</keyword>
<evidence type="ECO:0000256" key="7">
    <source>
        <dbReference type="ARBA" id="ARBA00022989"/>
    </source>
</evidence>
<dbReference type="PROSITE" id="PS50156">
    <property type="entry name" value="SSD"/>
    <property type="match status" value="1"/>
</dbReference>
<evidence type="ECO:0000256" key="2">
    <source>
        <dbReference type="ARBA" id="ARBA00022448"/>
    </source>
</evidence>
<evidence type="ECO:0000256" key="4">
    <source>
        <dbReference type="ARBA" id="ARBA00022519"/>
    </source>
</evidence>
<keyword evidence="9 10" id="KW-0472">Membrane</keyword>
<dbReference type="InterPro" id="IPR005665">
    <property type="entry name" value="SecF_bac"/>
</dbReference>
<comment type="caution">
    <text evidence="12">The sequence shown here is derived from an EMBL/GenBank/DDBJ whole genome shotgun (WGS) entry which is preliminary data.</text>
</comment>
<keyword evidence="8 10" id="KW-0811">Translocation</keyword>
<evidence type="ECO:0000313" key="13">
    <source>
        <dbReference type="Proteomes" id="UP000178179"/>
    </source>
</evidence>
<accession>A0A1G1YVV8</accession>
<feature type="transmembrane region" description="Helical" evidence="10">
    <location>
        <begin position="266"/>
        <end position="293"/>
    </location>
</feature>
<dbReference type="EMBL" id="MHIS01000013">
    <property type="protein sequence ID" value="OGY56528.1"/>
    <property type="molecule type" value="Genomic_DNA"/>
</dbReference>
<feature type="transmembrane region" description="Helical" evidence="10">
    <location>
        <begin position="158"/>
        <end position="180"/>
    </location>
</feature>
<dbReference type="GO" id="GO:0043952">
    <property type="term" value="P:protein transport by the Sec complex"/>
    <property type="evidence" value="ECO:0007669"/>
    <property type="project" value="UniProtKB-UniRule"/>
</dbReference>
<dbReference type="GO" id="GO:0015450">
    <property type="term" value="F:protein-transporting ATPase activity"/>
    <property type="evidence" value="ECO:0007669"/>
    <property type="project" value="InterPro"/>
</dbReference>
<keyword evidence="4" id="KW-0997">Cell inner membrane</keyword>
<dbReference type="GO" id="GO:0005886">
    <property type="term" value="C:plasma membrane"/>
    <property type="evidence" value="ECO:0007669"/>
    <property type="project" value="UniProtKB-SubCell"/>
</dbReference>
<keyword evidence="5 10" id="KW-0812">Transmembrane</keyword>
<evidence type="ECO:0000313" key="12">
    <source>
        <dbReference type="EMBL" id="OGY56528.1"/>
    </source>
</evidence>
<dbReference type="Proteomes" id="UP000178179">
    <property type="component" value="Unassembled WGS sequence"/>
</dbReference>
<dbReference type="GO" id="GO:0006605">
    <property type="term" value="P:protein targeting"/>
    <property type="evidence" value="ECO:0007669"/>
    <property type="project" value="UniProtKB-UniRule"/>
</dbReference>
<evidence type="ECO:0000256" key="5">
    <source>
        <dbReference type="ARBA" id="ARBA00022692"/>
    </source>
</evidence>
<organism evidence="12 13">
    <name type="scientific">Candidatus Colwellbacteria bacterium GWA2_46_10</name>
    <dbReference type="NCBI Taxonomy" id="1797684"/>
    <lineage>
        <taxon>Bacteria</taxon>
        <taxon>Candidatus Colwelliibacteriota</taxon>
    </lineage>
</organism>
<dbReference type="Pfam" id="PF02355">
    <property type="entry name" value="SecD_SecF_C"/>
    <property type="match status" value="1"/>
</dbReference>
<proteinExistence type="inferred from homology"/>
<evidence type="ECO:0000256" key="1">
    <source>
        <dbReference type="ARBA" id="ARBA00004651"/>
    </source>
</evidence>
<dbReference type="GO" id="GO:0065002">
    <property type="term" value="P:intracellular protein transmembrane transport"/>
    <property type="evidence" value="ECO:0007669"/>
    <property type="project" value="UniProtKB-UniRule"/>
</dbReference>
<comment type="subcellular location">
    <subcellularLocation>
        <location evidence="1 10">Cell membrane</location>
        <topology evidence="1 10">Multi-pass membrane protein</topology>
    </subcellularLocation>
</comment>
<feature type="transmembrane region" description="Helical" evidence="10">
    <location>
        <begin position="192"/>
        <end position="211"/>
    </location>
</feature>
<name>A0A1G1YVV8_9BACT</name>